<reference evidence="2" key="1">
    <citation type="submission" date="2023-05" db="EMBL/GenBank/DDBJ databases">
        <authorList>
            <person name="Huff M."/>
        </authorList>
    </citation>
    <scope>NUCLEOTIDE SEQUENCE</scope>
</reference>
<feature type="compositionally biased region" description="Polar residues" evidence="1">
    <location>
        <begin position="98"/>
        <end position="109"/>
    </location>
</feature>
<evidence type="ECO:0000256" key="1">
    <source>
        <dbReference type="SAM" id="MobiDB-lite"/>
    </source>
</evidence>
<name>A0AAD1YP73_9LAMI</name>
<protein>
    <recommendedName>
        <fullName evidence="4">AP2/ERF domain-containing protein</fullName>
    </recommendedName>
</protein>
<dbReference type="EMBL" id="OU503036">
    <property type="protein sequence ID" value="CAI9753783.1"/>
    <property type="molecule type" value="Genomic_DNA"/>
</dbReference>
<evidence type="ECO:0000313" key="2">
    <source>
        <dbReference type="EMBL" id="CAI9753783.1"/>
    </source>
</evidence>
<dbReference type="GO" id="GO:0003700">
    <property type="term" value="F:DNA-binding transcription factor activity"/>
    <property type="evidence" value="ECO:0007669"/>
    <property type="project" value="InterPro"/>
</dbReference>
<dbReference type="AlphaFoldDB" id="A0AAD1YP73"/>
<proteinExistence type="predicted"/>
<keyword evidence="3" id="KW-1185">Reference proteome</keyword>
<feature type="region of interest" description="Disordered" evidence="1">
    <location>
        <begin position="123"/>
        <end position="148"/>
    </location>
</feature>
<organism evidence="2 3">
    <name type="scientific">Fraxinus pennsylvanica</name>
    <dbReference type="NCBI Taxonomy" id="56036"/>
    <lineage>
        <taxon>Eukaryota</taxon>
        <taxon>Viridiplantae</taxon>
        <taxon>Streptophyta</taxon>
        <taxon>Embryophyta</taxon>
        <taxon>Tracheophyta</taxon>
        <taxon>Spermatophyta</taxon>
        <taxon>Magnoliopsida</taxon>
        <taxon>eudicotyledons</taxon>
        <taxon>Gunneridae</taxon>
        <taxon>Pentapetalae</taxon>
        <taxon>asterids</taxon>
        <taxon>lamiids</taxon>
        <taxon>Lamiales</taxon>
        <taxon>Oleaceae</taxon>
        <taxon>Oleeae</taxon>
        <taxon>Fraxinus</taxon>
    </lineage>
</organism>
<evidence type="ECO:0008006" key="4">
    <source>
        <dbReference type="Google" id="ProtNLM"/>
    </source>
</evidence>
<feature type="compositionally biased region" description="Basic and acidic residues" evidence="1">
    <location>
        <begin position="138"/>
        <end position="148"/>
    </location>
</feature>
<dbReference type="Proteomes" id="UP000834106">
    <property type="component" value="Chromosome 1"/>
</dbReference>
<accession>A0AAD1YP73</accession>
<evidence type="ECO:0000313" key="3">
    <source>
        <dbReference type="Proteomes" id="UP000834106"/>
    </source>
</evidence>
<feature type="compositionally biased region" description="Polar residues" evidence="1">
    <location>
        <begin position="72"/>
        <end position="83"/>
    </location>
</feature>
<dbReference type="InterPro" id="IPR036955">
    <property type="entry name" value="AP2/ERF_dom_sf"/>
</dbReference>
<sequence length="148" mass="16136">MVAYKSRALTNLCTLTAKAAVAYDIAAIEYRGLNAVTNFDLCCYIKWLRHNNITNKPNPTPNIDPDHAITNFGPSTTHNSGGSSPIHHFQPPSDVVDATSSESRPSTVTSALELLLQSTKFKEMTEMTLAAESPKPPTETEREPSQSC</sequence>
<gene>
    <name evidence="2" type="ORF">FPE_LOCUS1214</name>
</gene>
<feature type="region of interest" description="Disordered" evidence="1">
    <location>
        <begin position="58"/>
        <end position="109"/>
    </location>
</feature>
<dbReference type="Gene3D" id="3.30.730.10">
    <property type="entry name" value="AP2/ERF domain"/>
    <property type="match status" value="1"/>
</dbReference>